<feature type="region of interest" description="Disordered" evidence="2">
    <location>
        <begin position="39"/>
        <end position="62"/>
    </location>
</feature>
<reference evidence="5" key="1">
    <citation type="submission" date="2020-08" db="EMBL/GenBank/DDBJ databases">
        <title>Plant Genome Project.</title>
        <authorList>
            <person name="Zhang R.-G."/>
        </authorList>
    </citation>
    <scope>NUCLEOTIDE SEQUENCE</scope>
    <source>
        <strain evidence="5">WSP0</strain>
        <tissue evidence="5">Leaf</tissue>
    </source>
</reference>
<evidence type="ECO:0000313" key="6">
    <source>
        <dbReference type="Proteomes" id="UP000823749"/>
    </source>
</evidence>
<accession>A0AAV6L4J4</accession>
<gene>
    <name evidence="5" type="ORF">RHGRI_008933</name>
</gene>
<dbReference type="GO" id="GO:0003676">
    <property type="term" value="F:nucleic acid binding"/>
    <property type="evidence" value="ECO:0007669"/>
    <property type="project" value="InterPro"/>
</dbReference>
<dbReference type="EMBL" id="JACTNZ010000003">
    <property type="protein sequence ID" value="KAG5559181.1"/>
    <property type="molecule type" value="Genomic_DNA"/>
</dbReference>
<evidence type="ECO:0000313" key="5">
    <source>
        <dbReference type="EMBL" id="KAG5559181.1"/>
    </source>
</evidence>
<proteinExistence type="predicted"/>
<evidence type="ECO:0000256" key="1">
    <source>
        <dbReference type="PROSITE-ProRule" id="PRU00047"/>
    </source>
</evidence>
<dbReference type="Proteomes" id="UP000823749">
    <property type="component" value="Chromosome 3"/>
</dbReference>
<keyword evidence="1" id="KW-0862">Zinc</keyword>
<keyword evidence="6" id="KW-1185">Reference proteome</keyword>
<keyword evidence="1" id="KW-0863">Zinc-finger</keyword>
<evidence type="ECO:0000259" key="4">
    <source>
        <dbReference type="PROSITE" id="PS50158"/>
    </source>
</evidence>
<dbReference type="GO" id="GO:0008270">
    <property type="term" value="F:zinc ion binding"/>
    <property type="evidence" value="ECO:0007669"/>
    <property type="project" value="UniProtKB-KW"/>
</dbReference>
<sequence>MTSSFLFWFMIMRLHSGLGVGDDGRTEAVDITAPIRVPVQHSTGGSSSGGCGHDGRTHQGGSSSWGNGCFWCGEMEHKARDCNEGDQVVAGMLP</sequence>
<evidence type="ECO:0000256" key="2">
    <source>
        <dbReference type="SAM" id="MobiDB-lite"/>
    </source>
</evidence>
<protein>
    <recommendedName>
        <fullName evidence="4">CCHC-type domain-containing protein</fullName>
    </recommendedName>
</protein>
<dbReference type="PROSITE" id="PS50158">
    <property type="entry name" value="ZF_CCHC"/>
    <property type="match status" value="1"/>
</dbReference>
<feature type="signal peptide" evidence="3">
    <location>
        <begin position="1"/>
        <end position="21"/>
    </location>
</feature>
<feature type="domain" description="CCHC-type" evidence="4">
    <location>
        <begin position="69"/>
        <end position="84"/>
    </location>
</feature>
<dbReference type="AlphaFoldDB" id="A0AAV6L4J4"/>
<keyword evidence="3" id="KW-0732">Signal</keyword>
<name>A0AAV6L4J4_9ERIC</name>
<dbReference type="InterPro" id="IPR001878">
    <property type="entry name" value="Znf_CCHC"/>
</dbReference>
<comment type="caution">
    <text evidence="5">The sequence shown here is derived from an EMBL/GenBank/DDBJ whole genome shotgun (WGS) entry which is preliminary data.</text>
</comment>
<evidence type="ECO:0000256" key="3">
    <source>
        <dbReference type="SAM" id="SignalP"/>
    </source>
</evidence>
<keyword evidence="1" id="KW-0479">Metal-binding</keyword>
<feature type="chain" id="PRO_5043910684" description="CCHC-type domain-containing protein" evidence="3">
    <location>
        <begin position="22"/>
        <end position="94"/>
    </location>
</feature>
<organism evidence="5 6">
    <name type="scientific">Rhododendron griersonianum</name>
    <dbReference type="NCBI Taxonomy" id="479676"/>
    <lineage>
        <taxon>Eukaryota</taxon>
        <taxon>Viridiplantae</taxon>
        <taxon>Streptophyta</taxon>
        <taxon>Embryophyta</taxon>
        <taxon>Tracheophyta</taxon>
        <taxon>Spermatophyta</taxon>
        <taxon>Magnoliopsida</taxon>
        <taxon>eudicotyledons</taxon>
        <taxon>Gunneridae</taxon>
        <taxon>Pentapetalae</taxon>
        <taxon>asterids</taxon>
        <taxon>Ericales</taxon>
        <taxon>Ericaceae</taxon>
        <taxon>Ericoideae</taxon>
        <taxon>Rhodoreae</taxon>
        <taxon>Rhododendron</taxon>
    </lineage>
</organism>